<dbReference type="PANTHER" id="PTHR34472">
    <property type="entry name" value="SULFUR CARRIER PROTEIN THIS"/>
    <property type="match status" value="1"/>
</dbReference>
<name>A0A2T6BBE3_9RHOB</name>
<dbReference type="InterPro" id="IPR010035">
    <property type="entry name" value="Thi_S"/>
</dbReference>
<dbReference type="PANTHER" id="PTHR34472:SF1">
    <property type="entry name" value="SULFUR CARRIER PROTEIN THIS"/>
    <property type="match status" value="1"/>
</dbReference>
<proteinExistence type="predicted"/>
<sequence>MQIDLNGTPVVTRATTLAALITEQGFDAASVATALDGQFVPRQARAATSLHPGARIEVLAPMQGG</sequence>
<reference evidence="1 2" key="1">
    <citation type="submission" date="2018-04" db="EMBL/GenBank/DDBJ databases">
        <title>Genomic Encyclopedia of Archaeal and Bacterial Type Strains, Phase II (KMG-II): from individual species to whole genera.</title>
        <authorList>
            <person name="Goeker M."/>
        </authorList>
    </citation>
    <scope>NUCLEOTIDE SEQUENCE [LARGE SCALE GENOMIC DNA]</scope>
    <source>
        <strain evidence="1 2">DSM 21823</strain>
    </source>
</reference>
<dbReference type="Proteomes" id="UP000244224">
    <property type="component" value="Unassembled WGS sequence"/>
</dbReference>
<dbReference type="InterPro" id="IPR016155">
    <property type="entry name" value="Mopterin_synth/thiamin_S_b"/>
</dbReference>
<dbReference type="NCBIfam" id="TIGR01683">
    <property type="entry name" value="thiS"/>
    <property type="match status" value="1"/>
</dbReference>
<dbReference type="CDD" id="cd00565">
    <property type="entry name" value="Ubl_ThiS"/>
    <property type="match status" value="1"/>
</dbReference>
<dbReference type="SUPFAM" id="SSF54285">
    <property type="entry name" value="MoaD/ThiS"/>
    <property type="match status" value="1"/>
</dbReference>
<gene>
    <name evidence="1" type="ORF">C8N34_101316</name>
</gene>
<dbReference type="OrthoDB" id="197113at2"/>
<comment type="caution">
    <text evidence="1">The sequence shown here is derived from an EMBL/GenBank/DDBJ whole genome shotgun (WGS) entry which is preliminary data.</text>
</comment>
<evidence type="ECO:0000313" key="1">
    <source>
        <dbReference type="EMBL" id="PTX53400.1"/>
    </source>
</evidence>
<dbReference type="InterPro" id="IPR012675">
    <property type="entry name" value="Beta-grasp_dom_sf"/>
</dbReference>
<dbReference type="Gene3D" id="3.10.20.30">
    <property type="match status" value="1"/>
</dbReference>
<dbReference type="InterPro" id="IPR003749">
    <property type="entry name" value="ThiS/MoaD-like"/>
</dbReference>
<dbReference type="RefSeq" id="WP_108127076.1">
    <property type="nucleotide sequence ID" value="NZ_QBKP01000001.1"/>
</dbReference>
<accession>A0A2T6BBE3</accession>
<dbReference type="AlphaFoldDB" id="A0A2T6BBE3"/>
<evidence type="ECO:0000313" key="2">
    <source>
        <dbReference type="Proteomes" id="UP000244224"/>
    </source>
</evidence>
<organism evidence="1 2">
    <name type="scientific">Gemmobacter caeni</name>
    <dbReference type="NCBI Taxonomy" id="589035"/>
    <lineage>
        <taxon>Bacteria</taxon>
        <taxon>Pseudomonadati</taxon>
        <taxon>Pseudomonadota</taxon>
        <taxon>Alphaproteobacteria</taxon>
        <taxon>Rhodobacterales</taxon>
        <taxon>Paracoccaceae</taxon>
        <taxon>Gemmobacter</taxon>
    </lineage>
</organism>
<protein>
    <submittedName>
        <fullName evidence="1">Sulfur carrier protein</fullName>
    </submittedName>
</protein>
<dbReference type="Pfam" id="PF02597">
    <property type="entry name" value="ThiS"/>
    <property type="match status" value="1"/>
</dbReference>
<keyword evidence="2" id="KW-1185">Reference proteome</keyword>
<dbReference type="EMBL" id="QBKP01000001">
    <property type="protein sequence ID" value="PTX53400.1"/>
    <property type="molecule type" value="Genomic_DNA"/>
</dbReference>